<dbReference type="Gene3D" id="3.40.220.10">
    <property type="entry name" value="Leucine Aminopeptidase, subunit E, domain 1"/>
    <property type="match status" value="1"/>
</dbReference>
<gene>
    <name evidence="2" type="ORF">GCM10022393_02920</name>
</gene>
<dbReference type="Proteomes" id="UP001500459">
    <property type="component" value="Unassembled WGS sequence"/>
</dbReference>
<dbReference type="Pfam" id="PF10021">
    <property type="entry name" value="PARG_cat_microb"/>
    <property type="match status" value="1"/>
</dbReference>
<dbReference type="PIRSF" id="PIRSF014899">
    <property type="entry name" value="UCP014899"/>
    <property type="match status" value="1"/>
</dbReference>
<keyword evidence="3" id="KW-1185">Reference proteome</keyword>
<name>A0ABP7X8Q7_9FLAO</name>
<protein>
    <submittedName>
        <fullName evidence="2">TIGR02452 family protein</fullName>
    </submittedName>
</protein>
<evidence type="ECO:0000259" key="1">
    <source>
        <dbReference type="Pfam" id="PF10021"/>
    </source>
</evidence>
<accession>A0ABP7X8Q7</accession>
<dbReference type="EMBL" id="BAABCW010000001">
    <property type="protein sequence ID" value="GAA4107540.1"/>
    <property type="molecule type" value="Genomic_DNA"/>
</dbReference>
<dbReference type="InterPro" id="IPR019261">
    <property type="entry name" value="PARG_cat_microbial"/>
</dbReference>
<dbReference type="InterPro" id="IPR012664">
    <property type="entry name" value="CHP02452"/>
</dbReference>
<organism evidence="2 3">
    <name type="scientific">Aquimarina addita</name>
    <dbReference type="NCBI Taxonomy" id="870485"/>
    <lineage>
        <taxon>Bacteria</taxon>
        <taxon>Pseudomonadati</taxon>
        <taxon>Bacteroidota</taxon>
        <taxon>Flavobacteriia</taxon>
        <taxon>Flavobacteriales</taxon>
        <taxon>Flavobacteriaceae</taxon>
        <taxon>Aquimarina</taxon>
    </lineage>
</organism>
<sequence length="274" mass="30620">MQKILRKITAKETLKITEQGFYINEKEEKVDIEEIQKEAVEGTKFYTSAVLDTLLTNQELRGTYTTSFEVVDETTIHSIQRLASLGFSDPMCLNFASAKNPGGGFFNGAQAQEESIARSSGLYPCQISAIDFYETHRAMKSCMYTDGMIYSPKVPVIRKDSGRLLYSPVLSSIITSAAVNTGVVKRFESDRISEVEGVMRTKIDKLLALSADNKNKTLILGAWGCGVFQNDPVMIAGLFSELLKNKYKGVFDKVVFAIYAKNKKFIEAFKNEFE</sequence>
<reference evidence="3" key="1">
    <citation type="journal article" date="2019" name="Int. J. Syst. Evol. Microbiol.">
        <title>The Global Catalogue of Microorganisms (GCM) 10K type strain sequencing project: providing services to taxonomists for standard genome sequencing and annotation.</title>
        <authorList>
            <consortium name="The Broad Institute Genomics Platform"/>
            <consortium name="The Broad Institute Genome Sequencing Center for Infectious Disease"/>
            <person name="Wu L."/>
            <person name="Ma J."/>
        </authorList>
    </citation>
    <scope>NUCLEOTIDE SEQUENCE [LARGE SCALE GENOMIC DNA]</scope>
    <source>
        <strain evidence="3">JCM 17106</strain>
    </source>
</reference>
<dbReference type="PANTHER" id="PTHR35596:SF1">
    <property type="entry name" value="MICROBIAL-TYPE PARG CATALYTIC DOMAIN-CONTAINING PROTEIN"/>
    <property type="match status" value="1"/>
</dbReference>
<feature type="domain" description="Microbial-type PARG catalytic" evidence="1">
    <location>
        <begin position="10"/>
        <end position="158"/>
    </location>
</feature>
<proteinExistence type="predicted"/>
<dbReference type="SUPFAM" id="SSF52949">
    <property type="entry name" value="Macro domain-like"/>
    <property type="match status" value="1"/>
</dbReference>
<dbReference type="PANTHER" id="PTHR35596">
    <property type="entry name" value="DUF2263 DOMAIN-CONTAINING PROTEIN"/>
    <property type="match status" value="1"/>
</dbReference>
<evidence type="ECO:0000313" key="2">
    <source>
        <dbReference type="EMBL" id="GAA4107540.1"/>
    </source>
</evidence>
<dbReference type="InterPro" id="IPR043472">
    <property type="entry name" value="Macro_dom-like"/>
</dbReference>
<dbReference type="NCBIfam" id="TIGR02452">
    <property type="entry name" value="TIGR02452 family protein"/>
    <property type="match status" value="1"/>
</dbReference>
<evidence type="ECO:0000313" key="3">
    <source>
        <dbReference type="Proteomes" id="UP001500459"/>
    </source>
</evidence>
<comment type="caution">
    <text evidence="2">The sequence shown here is derived from an EMBL/GenBank/DDBJ whole genome shotgun (WGS) entry which is preliminary data.</text>
</comment>
<dbReference type="RefSeq" id="WP_344924096.1">
    <property type="nucleotide sequence ID" value="NZ_BAABCW010000001.1"/>
</dbReference>